<gene>
    <name evidence="1" type="ORF">BDR25DRAFT_375139</name>
</gene>
<evidence type="ECO:0000313" key="1">
    <source>
        <dbReference type="EMBL" id="KAF2476287.1"/>
    </source>
</evidence>
<evidence type="ECO:0000313" key="2">
    <source>
        <dbReference type="Proteomes" id="UP000799755"/>
    </source>
</evidence>
<organism evidence="1 2">
    <name type="scientific">Lindgomyces ingoldianus</name>
    <dbReference type="NCBI Taxonomy" id="673940"/>
    <lineage>
        <taxon>Eukaryota</taxon>
        <taxon>Fungi</taxon>
        <taxon>Dikarya</taxon>
        <taxon>Ascomycota</taxon>
        <taxon>Pezizomycotina</taxon>
        <taxon>Dothideomycetes</taxon>
        <taxon>Pleosporomycetidae</taxon>
        <taxon>Pleosporales</taxon>
        <taxon>Lindgomycetaceae</taxon>
        <taxon>Lindgomyces</taxon>
    </lineage>
</organism>
<name>A0ACB6RD80_9PLEO</name>
<sequence>MSVGSGHYRYDEPMLENYHDLDGGVVGVNSQIKLDSDEVKEAFSENAFQLWKEDKGNSVGELKQVAIADIVNEETLAKINNRLKVMQKGDKEWAQLDQGTQEFDEMIYSGNAKWAAFMLTDYHQAFGDLNILNIQIARETIFDGSFKGYMVFNIGARS</sequence>
<reference evidence="1" key="1">
    <citation type="journal article" date="2020" name="Stud. Mycol.">
        <title>101 Dothideomycetes genomes: a test case for predicting lifestyles and emergence of pathogens.</title>
        <authorList>
            <person name="Haridas S."/>
            <person name="Albert R."/>
            <person name="Binder M."/>
            <person name="Bloem J."/>
            <person name="Labutti K."/>
            <person name="Salamov A."/>
            <person name="Andreopoulos B."/>
            <person name="Baker S."/>
            <person name="Barry K."/>
            <person name="Bills G."/>
            <person name="Bluhm B."/>
            <person name="Cannon C."/>
            <person name="Castanera R."/>
            <person name="Culley D."/>
            <person name="Daum C."/>
            <person name="Ezra D."/>
            <person name="Gonzalez J."/>
            <person name="Henrissat B."/>
            <person name="Kuo A."/>
            <person name="Liang C."/>
            <person name="Lipzen A."/>
            <person name="Lutzoni F."/>
            <person name="Magnuson J."/>
            <person name="Mondo S."/>
            <person name="Nolan M."/>
            <person name="Ohm R."/>
            <person name="Pangilinan J."/>
            <person name="Park H.-J."/>
            <person name="Ramirez L."/>
            <person name="Alfaro M."/>
            <person name="Sun H."/>
            <person name="Tritt A."/>
            <person name="Yoshinaga Y."/>
            <person name="Zwiers L.-H."/>
            <person name="Turgeon B."/>
            <person name="Goodwin S."/>
            <person name="Spatafora J."/>
            <person name="Crous P."/>
            <person name="Grigoriev I."/>
        </authorList>
    </citation>
    <scope>NUCLEOTIDE SEQUENCE</scope>
    <source>
        <strain evidence="1">ATCC 200398</strain>
    </source>
</reference>
<protein>
    <submittedName>
        <fullName evidence="1">Uncharacterized protein</fullName>
    </submittedName>
</protein>
<dbReference type="Proteomes" id="UP000799755">
    <property type="component" value="Unassembled WGS sequence"/>
</dbReference>
<proteinExistence type="predicted"/>
<accession>A0ACB6RD80</accession>
<dbReference type="EMBL" id="MU003494">
    <property type="protein sequence ID" value="KAF2476287.1"/>
    <property type="molecule type" value="Genomic_DNA"/>
</dbReference>
<comment type="caution">
    <text evidence="1">The sequence shown here is derived from an EMBL/GenBank/DDBJ whole genome shotgun (WGS) entry which is preliminary data.</text>
</comment>
<keyword evidence="2" id="KW-1185">Reference proteome</keyword>